<dbReference type="InterPro" id="IPR020843">
    <property type="entry name" value="ER"/>
</dbReference>
<dbReference type="GO" id="GO:0016651">
    <property type="term" value="F:oxidoreductase activity, acting on NAD(P)H"/>
    <property type="evidence" value="ECO:0007669"/>
    <property type="project" value="TreeGrafter"/>
</dbReference>
<dbReference type="InterPro" id="IPR011032">
    <property type="entry name" value="GroES-like_sf"/>
</dbReference>
<dbReference type="PANTHER" id="PTHR48106">
    <property type="entry name" value="QUINONE OXIDOREDUCTASE PIG3-RELATED"/>
    <property type="match status" value="1"/>
</dbReference>
<dbReference type="PANTHER" id="PTHR48106:SF8">
    <property type="entry name" value="OS02G0805600 PROTEIN"/>
    <property type="match status" value="1"/>
</dbReference>
<feature type="domain" description="Enoyl reductase (ER)" evidence="3">
    <location>
        <begin position="7"/>
        <end position="317"/>
    </location>
</feature>
<dbReference type="OrthoDB" id="9780520at2"/>
<reference evidence="5" key="1">
    <citation type="journal article" date="2018" name="Front. Microbiol.">
        <title>Genome-Based Analysis Reveals the Taxonomy and Diversity of the Family Idiomarinaceae.</title>
        <authorList>
            <person name="Liu Y."/>
            <person name="Lai Q."/>
            <person name="Shao Z."/>
        </authorList>
    </citation>
    <scope>NUCLEOTIDE SEQUENCE [LARGE SCALE GENOMIC DNA]</scope>
    <source>
        <strain evidence="5">R22</strain>
    </source>
</reference>
<dbReference type="AlphaFoldDB" id="A0A432YYT9"/>
<dbReference type="GO" id="GO:0070402">
    <property type="term" value="F:NADPH binding"/>
    <property type="evidence" value="ECO:0007669"/>
    <property type="project" value="TreeGrafter"/>
</dbReference>
<evidence type="ECO:0000313" key="5">
    <source>
        <dbReference type="Proteomes" id="UP000288058"/>
    </source>
</evidence>
<dbReference type="SUPFAM" id="SSF51735">
    <property type="entry name" value="NAD(P)-binding Rossmann-fold domains"/>
    <property type="match status" value="1"/>
</dbReference>
<keyword evidence="2" id="KW-0560">Oxidoreductase</keyword>
<dbReference type="CDD" id="cd05276">
    <property type="entry name" value="p53_inducible_oxidoreductase"/>
    <property type="match status" value="1"/>
</dbReference>
<comment type="caution">
    <text evidence="4">The sequence shown here is derived from an EMBL/GenBank/DDBJ whole genome shotgun (WGS) entry which is preliminary data.</text>
</comment>
<dbReference type="Pfam" id="PF00107">
    <property type="entry name" value="ADH_zinc_N"/>
    <property type="match status" value="1"/>
</dbReference>
<dbReference type="InterPro" id="IPR013154">
    <property type="entry name" value="ADH-like_N"/>
</dbReference>
<gene>
    <name evidence="4" type="ORF">CWI78_07655</name>
</gene>
<dbReference type="EMBL" id="PIQC01000005">
    <property type="protein sequence ID" value="RUO68782.1"/>
    <property type="molecule type" value="Genomic_DNA"/>
</dbReference>
<evidence type="ECO:0000256" key="2">
    <source>
        <dbReference type="ARBA" id="ARBA00023002"/>
    </source>
</evidence>
<evidence type="ECO:0000313" key="4">
    <source>
        <dbReference type="EMBL" id="RUO68782.1"/>
    </source>
</evidence>
<dbReference type="InterPro" id="IPR036291">
    <property type="entry name" value="NAD(P)-bd_dom_sf"/>
</dbReference>
<protein>
    <submittedName>
        <fullName evidence="4">NADPH:quinone reductase</fullName>
    </submittedName>
</protein>
<evidence type="ECO:0000259" key="3">
    <source>
        <dbReference type="SMART" id="SM00829"/>
    </source>
</evidence>
<dbReference type="SUPFAM" id="SSF50129">
    <property type="entry name" value="GroES-like"/>
    <property type="match status" value="1"/>
</dbReference>
<dbReference type="RefSeq" id="WP_126781847.1">
    <property type="nucleotide sequence ID" value="NZ_PIQC01000005.1"/>
</dbReference>
<dbReference type="NCBIfam" id="TIGR02824">
    <property type="entry name" value="quinone_pig3"/>
    <property type="match status" value="1"/>
</dbReference>
<evidence type="ECO:0000256" key="1">
    <source>
        <dbReference type="ARBA" id="ARBA00022857"/>
    </source>
</evidence>
<dbReference type="Pfam" id="PF08240">
    <property type="entry name" value="ADH_N"/>
    <property type="match status" value="1"/>
</dbReference>
<accession>A0A432YYT9</accession>
<dbReference type="Gene3D" id="3.90.180.10">
    <property type="entry name" value="Medium-chain alcohol dehydrogenases, catalytic domain"/>
    <property type="match status" value="1"/>
</dbReference>
<dbReference type="SMART" id="SM00829">
    <property type="entry name" value="PKS_ER"/>
    <property type="match status" value="1"/>
</dbReference>
<name>A0A432YYT9_9GAMM</name>
<keyword evidence="5" id="KW-1185">Reference proteome</keyword>
<keyword evidence="1" id="KW-0521">NADP</keyword>
<proteinExistence type="predicted"/>
<sequence>MKAIQISEQKVTWKDGINLSEPDADEVQLRVLSAGVNRADLMQIAGKYPPPQGASDIPGLEVCGVIEQVGCQVSDWRPGQRVSALLAGGGFAERVNVSAKQLLEVPEEWSNETAAGWLETFATAYLNVFQLAGLKQGERVLAHAGASGVGTSLIQLCRESGNDVIAVVGSDEKSRFCLNIGAKHVINRYQQDIVEEVKALGEVDVILNPVAGESIAKDQQYLKQDGRIILIGLMGGRTGEVDFGRMLMKRQKLIGSTLRALSSIQKGQILSGLWDDFSDKFKTSKIKPIIDQVFMVDDIQQALDYVAANKTQGKVVLKLAEK</sequence>
<dbReference type="Proteomes" id="UP000288058">
    <property type="component" value="Unassembled WGS sequence"/>
</dbReference>
<dbReference type="Gene3D" id="3.40.50.720">
    <property type="entry name" value="NAD(P)-binding Rossmann-like Domain"/>
    <property type="match status" value="1"/>
</dbReference>
<dbReference type="InterPro" id="IPR014189">
    <property type="entry name" value="Quinone_OxRdtase_PIG3"/>
</dbReference>
<dbReference type="InterPro" id="IPR013149">
    <property type="entry name" value="ADH-like_C"/>
</dbReference>
<organism evidence="4 5">
    <name type="scientific">Idiomarina ramblicola</name>
    <dbReference type="NCBI Taxonomy" id="263724"/>
    <lineage>
        <taxon>Bacteria</taxon>
        <taxon>Pseudomonadati</taxon>
        <taxon>Pseudomonadota</taxon>
        <taxon>Gammaproteobacteria</taxon>
        <taxon>Alteromonadales</taxon>
        <taxon>Idiomarinaceae</taxon>
        <taxon>Idiomarina</taxon>
    </lineage>
</organism>